<proteinExistence type="inferred from homology"/>
<dbReference type="SUPFAM" id="SSF52540">
    <property type="entry name" value="P-loop containing nucleoside triphosphate hydrolases"/>
    <property type="match status" value="1"/>
</dbReference>
<dbReference type="GO" id="GO:0008652">
    <property type="term" value="P:amino acid biosynthetic process"/>
    <property type="evidence" value="ECO:0007669"/>
    <property type="project" value="UniProtKB-KW"/>
</dbReference>
<protein>
    <recommendedName>
        <fullName evidence="3 11">Shikimate kinase</fullName>
        <shortName evidence="11">SK</shortName>
        <ecNumber evidence="3 11">2.7.1.71</ecNumber>
    </recommendedName>
</protein>
<keyword evidence="8 11" id="KW-0067">ATP-binding</keyword>
<dbReference type="Gene3D" id="3.40.50.300">
    <property type="entry name" value="P-loop containing nucleotide triphosphate hydrolases"/>
    <property type="match status" value="1"/>
</dbReference>
<comment type="caution">
    <text evidence="11">Lacks conserved residue(s) required for the propagation of feature annotation.</text>
</comment>
<name>A0A917SKW7_9ACTN</name>
<keyword evidence="11" id="KW-0460">Magnesium</keyword>
<dbReference type="InterPro" id="IPR000623">
    <property type="entry name" value="Shikimate_kinase/TSH1"/>
</dbReference>
<comment type="subcellular location">
    <subcellularLocation>
        <location evidence="11">Cytoplasm</location>
    </subcellularLocation>
</comment>
<dbReference type="PROSITE" id="PS01128">
    <property type="entry name" value="SHIKIMATE_KINASE"/>
    <property type="match status" value="1"/>
</dbReference>
<evidence type="ECO:0000256" key="11">
    <source>
        <dbReference type="HAMAP-Rule" id="MF_00109"/>
    </source>
</evidence>
<dbReference type="EMBL" id="BMNA01000001">
    <property type="protein sequence ID" value="GGL86348.1"/>
    <property type="molecule type" value="Genomic_DNA"/>
</dbReference>
<dbReference type="AlphaFoldDB" id="A0A917SKW7"/>
<sequence length="187" mass="19549">MPEAGPAGPAGPLVVLVGPPGSGKTTVARRLAVLLGVAHRDTDADVERATGRGIPEIFVDLGEAEFRRLERDAVRRALAEHRGVLSLGGGAVLSEQTRAELRGHPVAFLSLSMPVGVRRTGMATNRPLLAGVNPRATYKTLLDARVPLYREVAAVEVDTDELSADEVAARIVAALGLVPQDGTVTAP</sequence>
<evidence type="ECO:0000256" key="4">
    <source>
        <dbReference type="ARBA" id="ARBA00022605"/>
    </source>
</evidence>
<dbReference type="InterPro" id="IPR023000">
    <property type="entry name" value="Shikimate_kinase_CS"/>
</dbReference>
<keyword evidence="11" id="KW-0479">Metal-binding</keyword>
<gene>
    <name evidence="11 12" type="primary">aroK</name>
    <name evidence="12" type="ORF">GCM10011594_02460</name>
</gene>
<dbReference type="GO" id="GO:0000287">
    <property type="term" value="F:magnesium ion binding"/>
    <property type="evidence" value="ECO:0007669"/>
    <property type="project" value="UniProtKB-UniRule"/>
</dbReference>
<comment type="subunit">
    <text evidence="11">Monomer.</text>
</comment>
<comment type="caution">
    <text evidence="12">The sequence shown here is derived from an EMBL/GenBank/DDBJ whole genome shotgun (WGS) entry which is preliminary data.</text>
</comment>
<feature type="binding site" evidence="11">
    <location>
        <position position="145"/>
    </location>
    <ligand>
        <name>substrate</name>
    </ligand>
</feature>
<dbReference type="Proteomes" id="UP000655208">
    <property type="component" value="Unassembled WGS sequence"/>
</dbReference>
<comment type="function">
    <text evidence="11">Catalyzes the specific phosphorylation of the 3-hydroxyl group of shikimic acid using ATP as a cosubstrate.</text>
</comment>
<keyword evidence="5 11" id="KW-0808">Transferase</keyword>
<comment type="pathway">
    <text evidence="1 11">Metabolic intermediate biosynthesis; chorismate biosynthesis; chorismate from D-erythrose 4-phosphate and phosphoenolpyruvate: step 5/7.</text>
</comment>
<keyword evidence="4 11" id="KW-0028">Amino-acid biosynthesis</keyword>
<keyword evidence="9 11" id="KW-0057">Aromatic amino acid biosynthesis</keyword>
<feature type="binding site" evidence="11">
    <location>
        <position position="43"/>
    </location>
    <ligand>
        <name>substrate</name>
    </ligand>
</feature>
<dbReference type="InterPro" id="IPR027417">
    <property type="entry name" value="P-loop_NTPase"/>
</dbReference>
<dbReference type="GO" id="GO:0004765">
    <property type="term" value="F:shikimate kinase activity"/>
    <property type="evidence" value="ECO:0007669"/>
    <property type="project" value="UniProtKB-UniRule"/>
</dbReference>
<dbReference type="GO" id="GO:0009423">
    <property type="term" value="P:chorismate biosynthetic process"/>
    <property type="evidence" value="ECO:0007669"/>
    <property type="project" value="UniProtKB-UniRule"/>
</dbReference>
<comment type="similarity">
    <text evidence="2 11">Belongs to the shikimate kinase family.</text>
</comment>
<feature type="binding site" evidence="11">
    <location>
        <begin position="21"/>
        <end position="26"/>
    </location>
    <ligand>
        <name>ATP</name>
        <dbReference type="ChEBI" id="CHEBI:30616"/>
    </ligand>
</feature>
<evidence type="ECO:0000256" key="8">
    <source>
        <dbReference type="ARBA" id="ARBA00022840"/>
    </source>
</evidence>
<comment type="cofactor">
    <cofactor evidence="11">
        <name>Mg(2+)</name>
        <dbReference type="ChEBI" id="CHEBI:18420"/>
    </cofactor>
    <text evidence="11">Binds 1 Mg(2+) ion per subunit.</text>
</comment>
<dbReference type="PANTHER" id="PTHR21087">
    <property type="entry name" value="SHIKIMATE KINASE"/>
    <property type="match status" value="1"/>
</dbReference>
<comment type="catalytic activity">
    <reaction evidence="10 11">
        <text>shikimate + ATP = 3-phosphoshikimate + ADP + H(+)</text>
        <dbReference type="Rhea" id="RHEA:13121"/>
        <dbReference type="ChEBI" id="CHEBI:15378"/>
        <dbReference type="ChEBI" id="CHEBI:30616"/>
        <dbReference type="ChEBI" id="CHEBI:36208"/>
        <dbReference type="ChEBI" id="CHEBI:145989"/>
        <dbReference type="ChEBI" id="CHEBI:456216"/>
        <dbReference type="EC" id="2.7.1.71"/>
    </reaction>
</comment>
<accession>A0A917SKW7</accession>
<dbReference type="RefSeq" id="WP_229673510.1">
    <property type="nucleotide sequence ID" value="NZ_BMNA01000001.1"/>
</dbReference>
<dbReference type="PANTHER" id="PTHR21087:SF16">
    <property type="entry name" value="SHIKIMATE KINASE 1, CHLOROPLASTIC"/>
    <property type="match status" value="1"/>
</dbReference>
<dbReference type="GO" id="GO:0005524">
    <property type="term" value="F:ATP binding"/>
    <property type="evidence" value="ECO:0007669"/>
    <property type="project" value="UniProtKB-UniRule"/>
</dbReference>
<keyword evidence="11" id="KW-0963">Cytoplasm</keyword>
<keyword evidence="6 11" id="KW-0547">Nucleotide-binding</keyword>
<evidence type="ECO:0000256" key="2">
    <source>
        <dbReference type="ARBA" id="ARBA00006997"/>
    </source>
</evidence>
<feature type="binding site" evidence="11">
    <location>
        <position position="126"/>
    </location>
    <ligand>
        <name>ATP</name>
        <dbReference type="ChEBI" id="CHEBI:30616"/>
    </ligand>
</feature>
<evidence type="ECO:0000256" key="9">
    <source>
        <dbReference type="ARBA" id="ARBA00023141"/>
    </source>
</evidence>
<evidence type="ECO:0000256" key="3">
    <source>
        <dbReference type="ARBA" id="ARBA00012154"/>
    </source>
</evidence>
<dbReference type="GO" id="GO:0009073">
    <property type="term" value="P:aromatic amino acid family biosynthetic process"/>
    <property type="evidence" value="ECO:0007669"/>
    <property type="project" value="UniProtKB-KW"/>
</dbReference>
<dbReference type="CDD" id="cd00464">
    <property type="entry name" value="SK"/>
    <property type="match status" value="1"/>
</dbReference>
<evidence type="ECO:0000313" key="13">
    <source>
        <dbReference type="Proteomes" id="UP000655208"/>
    </source>
</evidence>
<evidence type="ECO:0000313" key="12">
    <source>
        <dbReference type="EMBL" id="GGL86348.1"/>
    </source>
</evidence>
<dbReference type="GO" id="GO:0005829">
    <property type="term" value="C:cytosol"/>
    <property type="evidence" value="ECO:0007669"/>
    <property type="project" value="TreeGrafter"/>
</dbReference>
<evidence type="ECO:0000256" key="7">
    <source>
        <dbReference type="ARBA" id="ARBA00022777"/>
    </source>
</evidence>
<dbReference type="InterPro" id="IPR031322">
    <property type="entry name" value="Shikimate/glucono_kinase"/>
</dbReference>
<reference evidence="12" key="1">
    <citation type="journal article" date="2014" name="Int. J. Syst. Evol. Microbiol.">
        <title>Complete genome sequence of Corynebacterium casei LMG S-19264T (=DSM 44701T), isolated from a smear-ripened cheese.</title>
        <authorList>
            <consortium name="US DOE Joint Genome Institute (JGI-PGF)"/>
            <person name="Walter F."/>
            <person name="Albersmeier A."/>
            <person name="Kalinowski J."/>
            <person name="Ruckert C."/>
        </authorList>
    </citation>
    <scope>NUCLEOTIDE SEQUENCE</scope>
    <source>
        <strain evidence="12">CGMCC 4.7308</strain>
    </source>
</reference>
<evidence type="ECO:0000256" key="6">
    <source>
        <dbReference type="ARBA" id="ARBA00022741"/>
    </source>
</evidence>
<dbReference type="PRINTS" id="PR01100">
    <property type="entry name" value="SHIKIMTKNASE"/>
</dbReference>
<keyword evidence="13" id="KW-1185">Reference proteome</keyword>
<feature type="binding site" evidence="11">
    <location>
        <position position="25"/>
    </location>
    <ligand>
        <name>Mg(2+)</name>
        <dbReference type="ChEBI" id="CHEBI:18420"/>
    </ligand>
</feature>
<evidence type="ECO:0000256" key="5">
    <source>
        <dbReference type="ARBA" id="ARBA00022679"/>
    </source>
</evidence>
<dbReference type="Pfam" id="PF01202">
    <property type="entry name" value="SKI"/>
    <property type="match status" value="1"/>
</dbReference>
<evidence type="ECO:0000256" key="1">
    <source>
        <dbReference type="ARBA" id="ARBA00004842"/>
    </source>
</evidence>
<dbReference type="EC" id="2.7.1.71" evidence="3 11"/>
<feature type="binding site" evidence="11">
    <location>
        <position position="67"/>
    </location>
    <ligand>
        <name>substrate</name>
    </ligand>
</feature>
<organism evidence="12 13">
    <name type="scientific">Nakamurella endophytica</name>
    <dbReference type="NCBI Taxonomy" id="1748367"/>
    <lineage>
        <taxon>Bacteria</taxon>
        <taxon>Bacillati</taxon>
        <taxon>Actinomycetota</taxon>
        <taxon>Actinomycetes</taxon>
        <taxon>Nakamurellales</taxon>
        <taxon>Nakamurellaceae</taxon>
        <taxon>Nakamurella</taxon>
    </lineage>
</organism>
<dbReference type="HAMAP" id="MF_00109">
    <property type="entry name" value="Shikimate_kinase"/>
    <property type="match status" value="1"/>
</dbReference>
<feature type="binding site" evidence="11">
    <location>
        <position position="89"/>
    </location>
    <ligand>
        <name>substrate</name>
    </ligand>
</feature>
<keyword evidence="7 11" id="KW-0418">Kinase</keyword>
<evidence type="ECO:0000256" key="10">
    <source>
        <dbReference type="ARBA" id="ARBA00048567"/>
    </source>
</evidence>
<reference evidence="12" key="2">
    <citation type="submission" date="2020-09" db="EMBL/GenBank/DDBJ databases">
        <authorList>
            <person name="Sun Q."/>
            <person name="Zhou Y."/>
        </authorList>
    </citation>
    <scope>NUCLEOTIDE SEQUENCE</scope>
    <source>
        <strain evidence="12">CGMCC 4.7308</strain>
    </source>
</reference>